<keyword evidence="3" id="KW-1185">Reference proteome</keyword>
<evidence type="ECO:0008006" key="4">
    <source>
        <dbReference type="Google" id="ProtNLM"/>
    </source>
</evidence>
<dbReference type="Proteomes" id="UP000019277">
    <property type="component" value="Unassembled WGS sequence"/>
</dbReference>
<dbReference type="RefSeq" id="WP_052022005.1">
    <property type="nucleotide sequence ID" value="NZ_AYXG01000236.1"/>
</dbReference>
<evidence type="ECO:0000313" key="3">
    <source>
        <dbReference type="Proteomes" id="UP000019277"/>
    </source>
</evidence>
<dbReference type="AlphaFoldDB" id="W7IDL0"/>
<comment type="caution">
    <text evidence="2">The sequence shown here is derived from an EMBL/GenBank/DDBJ whole genome shotgun (WGS) entry which is preliminary data.</text>
</comment>
<protein>
    <recommendedName>
        <fullName evidence="4">DUF2185 domain-containing protein</fullName>
    </recommendedName>
</protein>
<evidence type="ECO:0000256" key="1">
    <source>
        <dbReference type="SAM" id="MobiDB-lite"/>
    </source>
</evidence>
<sequence length="189" mass="21230">MSEHDDQQDEHDHPHAYTSTYVLDGEPITWVFHDHDGDWRVLGDTEVTSDDEGVITHIEDLLKLDPGLADLMTLPVGHAAERAVVGAAWEISEQSEDDEFDGDRAWTTQPVLDGEPVVWIFHDEDGEFQFFGETEIDLDDARVVELAVLVDRDTTLPDLSTIPIGHAAERETPTSPWTVAPFEPEDEEE</sequence>
<name>W7IDL0_9PSEU</name>
<gene>
    <name evidence="2" type="ORF">UO65_6109</name>
</gene>
<reference evidence="2 3" key="1">
    <citation type="journal article" date="2014" name="Genome Announc.">
        <title>Draft Genome Sequence of the Antitrypanosomally Active Sponge-Associated Bacterium Actinokineospora sp. Strain EG49.</title>
        <authorList>
            <person name="Harjes J."/>
            <person name="Ryu T."/>
            <person name="Abdelmohsen U.R."/>
            <person name="Moitinho-Silva L."/>
            <person name="Horn H."/>
            <person name="Ravasi T."/>
            <person name="Hentschel U."/>
        </authorList>
    </citation>
    <scope>NUCLEOTIDE SEQUENCE [LARGE SCALE GENOMIC DNA]</scope>
    <source>
        <strain evidence="2 3">EG49</strain>
    </source>
</reference>
<dbReference type="STRING" id="909613.UO65_6109"/>
<dbReference type="OrthoDB" id="9793188at2"/>
<dbReference type="eggNOG" id="ENOG5032CCY">
    <property type="taxonomic scope" value="Bacteria"/>
</dbReference>
<feature type="region of interest" description="Disordered" evidence="1">
    <location>
        <begin position="165"/>
        <end position="189"/>
    </location>
</feature>
<accession>W7IDL0</accession>
<proteinExistence type="predicted"/>
<organism evidence="2 3">
    <name type="scientific">Actinokineospora spheciospongiae</name>
    <dbReference type="NCBI Taxonomy" id="909613"/>
    <lineage>
        <taxon>Bacteria</taxon>
        <taxon>Bacillati</taxon>
        <taxon>Actinomycetota</taxon>
        <taxon>Actinomycetes</taxon>
        <taxon>Pseudonocardiales</taxon>
        <taxon>Pseudonocardiaceae</taxon>
        <taxon>Actinokineospora</taxon>
    </lineage>
</organism>
<dbReference type="EMBL" id="AYXG01000236">
    <property type="protein sequence ID" value="EWC58608.1"/>
    <property type="molecule type" value="Genomic_DNA"/>
</dbReference>
<evidence type="ECO:0000313" key="2">
    <source>
        <dbReference type="EMBL" id="EWC58608.1"/>
    </source>
</evidence>